<dbReference type="Proteomes" id="UP000006028">
    <property type="component" value="Unassembled WGS sequence"/>
</dbReference>
<evidence type="ECO:0000313" key="2">
    <source>
        <dbReference type="Proteomes" id="UP000006028"/>
    </source>
</evidence>
<dbReference type="AlphaFoldDB" id="E2ZNT9"/>
<dbReference type="STRING" id="748224.HMPREF9436_03371"/>
<comment type="caution">
    <text evidence="1">The sequence shown here is derived from an EMBL/GenBank/DDBJ whole genome shotgun (WGS) entry which is preliminary data.</text>
</comment>
<reference evidence="1 2" key="1">
    <citation type="submission" date="2010-08" db="EMBL/GenBank/DDBJ databases">
        <authorList>
            <person name="Weinstock G."/>
            <person name="Sodergren E."/>
            <person name="Clifton S."/>
            <person name="Fulton L."/>
            <person name="Fulton B."/>
            <person name="Courtney L."/>
            <person name="Fronick C."/>
            <person name="Harrison M."/>
            <person name="Strong C."/>
            <person name="Farmer C."/>
            <person name="Delahaunty K."/>
            <person name="Markovic C."/>
            <person name="Hall O."/>
            <person name="Minx P."/>
            <person name="Tomlinson C."/>
            <person name="Mitreva M."/>
            <person name="Hou S."/>
            <person name="Chen J."/>
            <person name="Wollam A."/>
            <person name="Pepin K.H."/>
            <person name="Johnson M."/>
            <person name="Bhonagiri V."/>
            <person name="Zhang X."/>
            <person name="Suruliraj S."/>
            <person name="Warren W."/>
            <person name="Chinwalla A."/>
            <person name="Mardis E.R."/>
            <person name="Wilson R.K."/>
        </authorList>
    </citation>
    <scope>NUCLEOTIDE SEQUENCE [LARGE SCALE GENOMIC DNA]</scope>
    <source>
        <strain evidence="1 2">KLE1255</strain>
    </source>
</reference>
<protein>
    <submittedName>
        <fullName evidence="1">Uncharacterized protein</fullName>
    </submittedName>
</protein>
<name>E2ZNT9_9FIRM</name>
<dbReference type="HOGENOM" id="CLU_2861119_0_0_9"/>
<evidence type="ECO:0000313" key="1">
    <source>
        <dbReference type="EMBL" id="EFQ05182.1"/>
    </source>
</evidence>
<gene>
    <name evidence="1" type="ORF">HMPREF9436_03371</name>
</gene>
<proteinExistence type="predicted"/>
<dbReference type="BioCyc" id="FCF748224-HMP:GTSS-2342-MONOMER"/>
<dbReference type="EMBL" id="AECU01000248">
    <property type="protein sequence ID" value="EFQ05182.1"/>
    <property type="molecule type" value="Genomic_DNA"/>
</dbReference>
<accession>E2ZNT9</accession>
<sequence>MLHVFYLRSYLILTLICSFCKETRKSYHRIFYERMTIRHRLKGWCFFTSDAVIIIRNFRKTIYI</sequence>
<organism evidence="1 2">
    <name type="scientific">Faecalibacterium cf. prausnitzii KLE1255</name>
    <dbReference type="NCBI Taxonomy" id="748224"/>
    <lineage>
        <taxon>Bacteria</taxon>
        <taxon>Bacillati</taxon>
        <taxon>Bacillota</taxon>
        <taxon>Clostridia</taxon>
        <taxon>Eubacteriales</taxon>
        <taxon>Oscillospiraceae</taxon>
        <taxon>Faecalibacterium</taxon>
    </lineage>
</organism>